<dbReference type="Proteomes" id="UP001209570">
    <property type="component" value="Unassembled WGS sequence"/>
</dbReference>
<dbReference type="Pfam" id="PF08385">
    <property type="entry name" value="DHC_N1"/>
    <property type="match status" value="1"/>
</dbReference>
<dbReference type="GO" id="GO:0045505">
    <property type="term" value="F:dynein intermediate chain binding"/>
    <property type="evidence" value="ECO:0007669"/>
    <property type="project" value="InterPro"/>
</dbReference>
<dbReference type="PANTHER" id="PTHR46532:SF11">
    <property type="entry name" value="DYNEIN AXONEMAL HEAVY CHAIN 12"/>
    <property type="match status" value="1"/>
</dbReference>
<reference evidence="2" key="1">
    <citation type="submission" date="2021-12" db="EMBL/GenBank/DDBJ databases">
        <title>Prjna785345.</title>
        <authorList>
            <person name="Rujirawat T."/>
            <person name="Krajaejun T."/>
        </authorList>
    </citation>
    <scope>NUCLEOTIDE SEQUENCE</scope>
    <source>
        <strain evidence="2">Pi057C3</strain>
    </source>
</reference>
<dbReference type="GO" id="GO:0005858">
    <property type="term" value="C:axonemal dynein complex"/>
    <property type="evidence" value="ECO:0007669"/>
    <property type="project" value="TreeGrafter"/>
</dbReference>
<dbReference type="GO" id="GO:0051959">
    <property type="term" value="F:dynein light intermediate chain binding"/>
    <property type="evidence" value="ECO:0007669"/>
    <property type="project" value="InterPro"/>
</dbReference>
<dbReference type="InterPro" id="IPR026983">
    <property type="entry name" value="DHC"/>
</dbReference>
<sequence>MADDAAAAAKKEVNCAKWIEQRVATAFSALQGAKFTAKYATEQNETCVKEFLENEDVVTLIFAGDNVLGMIKMPPSLPRGKTVCFTKFHKTAITPKNIYTDVMVNEVTNNTIEYLEKLITEIYLPLFSNPANQEGWGEVASKEVVDKFHAYMASVSIISSATKGETCLPLPPVDGNATNLSSKISLLEGSIVTWTKQIKNVLKQDPEDLLKQGLHPTPDAEIEFWKLKAANLNSIFEQLQSKKVRKILTALDRSKSTYCTTFARLCKEVFTARIEANDNMKYLRTLEEWFIRLNNDEDFPSLTELFKPMLHIILLIWKNSKHYNTPARLVVLMREICNSLINQARKYLSAQDNDSSLHGVQEHVL</sequence>
<protein>
    <recommendedName>
        <fullName evidence="1">Dynein heavy chain tail domain-containing protein</fullName>
    </recommendedName>
</protein>
<comment type="caution">
    <text evidence="2">The sequence shown here is derived from an EMBL/GenBank/DDBJ whole genome shotgun (WGS) entry which is preliminary data.</text>
</comment>
<evidence type="ECO:0000313" key="3">
    <source>
        <dbReference type="Proteomes" id="UP001209570"/>
    </source>
</evidence>
<accession>A0AAD5QAK9</accession>
<gene>
    <name evidence="2" type="ORF">P43SY_001492</name>
</gene>
<feature type="domain" description="Dynein heavy chain tail" evidence="1">
    <location>
        <begin position="185"/>
        <end position="352"/>
    </location>
</feature>
<name>A0AAD5QAK9_PYTIN</name>
<proteinExistence type="predicted"/>
<keyword evidence="3" id="KW-1185">Reference proteome</keyword>
<dbReference type="PANTHER" id="PTHR46532">
    <property type="entry name" value="MALE FERTILITY FACTOR KL5"/>
    <property type="match status" value="1"/>
</dbReference>
<dbReference type="InterPro" id="IPR013594">
    <property type="entry name" value="Dynein_heavy_tail"/>
</dbReference>
<evidence type="ECO:0000313" key="2">
    <source>
        <dbReference type="EMBL" id="KAJ0404372.1"/>
    </source>
</evidence>
<dbReference type="AlphaFoldDB" id="A0AAD5QAK9"/>
<dbReference type="GO" id="GO:0007018">
    <property type="term" value="P:microtubule-based movement"/>
    <property type="evidence" value="ECO:0007669"/>
    <property type="project" value="InterPro"/>
</dbReference>
<dbReference type="EMBL" id="JAKCXM010000064">
    <property type="protein sequence ID" value="KAJ0404372.1"/>
    <property type="molecule type" value="Genomic_DNA"/>
</dbReference>
<evidence type="ECO:0000259" key="1">
    <source>
        <dbReference type="Pfam" id="PF08385"/>
    </source>
</evidence>
<organism evidence="2 3">
    <name type="scientific">Pythium insidiosum</name>
    <name type="common">Pythiosis disease agent</name>
    <dbReference type="NCBI Taxonomy" id="114742"/>
    <lineage>
        <taxon>Eukaryota</taxon>
        <taxon>Sar</taxon>
        <taxon>Stramenopiles</taxon>
        <taxon>Oomycota</taxon>
        <taxon>Peronosporomycetes</taxon>
        <taxon>Pythiales</taxon>
        <taxon>Pythiaceae</taxon>
        <taxon>Pythium</taxon>
    </lineage>
</organism>